<dbReference type="Pfam" id="PF02469">
    <property type="entry name" value="Fasciclin"/>
    <property type="match status" value="1"/>
</dbReference>
<dbReference type="SUPFAM" id="SSF82153">
    <property type="entry name" value="FAS1 domain"/>
    <property type="match status" value="1"/>
</dbReference>
<proteinExistence type="predicted"/>
<organism evidence="3 4">
    <name type="scientific">Noviherbaspirillum suwonense</name>
    <dbReference type="NCBI Taxonomy" id="1224511"/>
    <lineage>
        <taxon>Bacteria</taxon>
        <taxon>Pseudomonadati</taxon>
        <taxon>Pseudomonadota</taxon>
        <taxon>Betaproteobacteria</taxon>
        <taxon>Burkholderiales</taxon>
        <taxon>Oxalobacteraceae</taxon>
        <taxon>Noviherbaspirillum</taxon>
    </lineage>
</organism>
<name>A0ABY1Q037_9BURK</name>
<dbReference type="PANTHER" id="PTHR10900:SF77">
    <property type="entry name" value="FI19380P1"/>
    <property type="match status" value="1"/>
</dbReference>
<dbReference type="PROSITE" id="PS50213">
    <property type="entry name" value="FAS1"/>
    <property type="match status" value="1"/>
</dbReference>
<dbReference type="SMART" id="SM00554">
    <property type="entry name" value="FAS1"/>
    <property type="match status" value="1"/>
</dbReference>
<feature type="signal peptide" evidence="1">
    <location>
        <begin position="1"/>
        <end position="22"/>
    </location>
</feature>
<evidence type="ECO:0000313" key="3">
    <source>
        <dbReference type="EMBL" id="SMP54603.1"/>
    </source>
</evidence>
<feature type="chain" id="PRO_5045305796" evidence="1">
    <location>
        <begin position="23"/>
        <end position="153"/>
    </location>
</feature>
<dbReference type="Proteomes" id="UP001158049">
    <property type="component" value="Unassembled WGS sequence"/>
</dbReference>
<evidence type="ECO:0000256" key="1">
    <source>
        <dbReference type="SAM" id="SignalP"/>
    </source>
</evidence>
<dbReference type="InterPro" id="IPR000782">
    <property type="entry name" value="FAS1_domain"/>
</dbReference>
<evidence type="ECO:0000313" key="4">
    <source>
        <dbReference type="Proteomes" id="UP001158049"/>
    </source>
</evidence>
<dbReference type="InterPro" id="IPR036378">
    <property type="entry name" value="FAS1_dom_sf"/>
</dbReference>
<feature type="domain" description="FAS1" evidence="2">
    <location>
        <begin position="22"/>
        <end position="151"/>
    </location>
</feature>
<reference evidence="3 4" key="1">
    <citation type="submission" date="2017-05" db="EMBL/GenBank/DDBJ databases">
        <authorList>
            <person name="Varghese N."/>
            <person name="Submissions S."/>
        </authorList>
    </citation>
    <scope>NUCLEOTIDE SEQUENCE [LARGE SCALE GENOMIC DNA]</scope>
    <source>
        <strain evidence="3 4">DSM 26001</strain>
    </source>
</reference>
<evidence type="ECO:0000259" key="2">
    <source>
        <dbReference type="PROSITE" id="PS50213"/>
    </source>
</evidence>
<gene>
    <name evidence="3" type="ORF">SAMN06295970_10444</name>
</gene>
<keyword evidence="1" id="KW-0732">Signal</keyword>
<dbReference type="InterPro" id="IPR050904">
    <property type="entry name" value="Adhesion/Biosynth-related"/>
</dbReference>
<dbReference type="RefSeq" id="WP_283441617.1">
    <property type="nucleotide sequence ID" value="NZ_FXUL01000004.1"/>
</dbReference>
<dbReference type="PANTHER" id="PTHR10900">
    <property type="entry name" value="PERIOSTIN-RELATED"/>
    <property type="match status" value="1"/>
</dbReference>
<dbReference type="Gene3D" id="2.30.180.10">
    <property type="entry name" value="FAS1 domain"/>
    <property type="match status" value="1"/>
</dbReference>
<dbReference type="EMBL" id="FXUL01000004">
    <property type="protein sequence ID" value="SMP54603.1"/>
    <property type="molecule type" value="Genomic_DNA"/>
</dbReference>
<protein>
    <submittedName>
        <fullName evidence="3">Uncaracterized surface protein containing fasciclin (FAS1) repeats</fullName>
    </submittedName>
</protein>
<accession>A0ABY1Q037</accession>
<sequence length="153" mass="15810">MTIRSKTSAAILLLTLAHAAGAADLVEKSASSTNLRTFTAALKASGLDDSLKSGGPYTIFAPEDGAFSRLPAGSWDALYKDKAKLAAVLSHHIVQGRMLVAEVKPGKASTLQGAPVTLKSDNGKVTVDQANVIESDVAADNGVIHVIDTVVMP</sequence>
<keyword evidence="4" id="KW-1185">Reference proteome</keyword>
<comment type="caution">
    <text evidence="3">The sequence shown here is derived from an EMBL/GenBank/DDBJ whole genome shotgun (WGS) entry which is preliminary data.</text>
</comment>